<evidence type="ECO:0000256" key="1">
    <source>
        <dbReference type="SAM" id="MobiDB-lite"/>
    </source>
</evidence>
<reference evidence="2 3" key="1">
    <citation type="submission" date="2016-11" db="EMBL/GenBank/DDBJ databases">
        <title>Complete genome sequence of the aerobically denitrifying bacterium Chelatococcus daeguensis TAD1.</title>
        <authorList>
            <person name="Yang Y."/>
            <person name="Huang S."/>
            <person name="Lin E."/>
        </authorList>
    </citation>
    <scope>NUCLEOTIDE SEQUENCE [LARGE SCALE GENOMIC DNA]</scope>
    <source>
        <strain evidence="2 3">TAD1</strain>
    </source>
</reference>
<dbReference type="Proteomes" id="UP000182703">
    <property type="component" value="Chromosome"/>
</dbReference>
<organism evidence="2 3">
    <name type="scientific">Chelatococcus daeguensis</name>
    <dbReference type="NCBI Taxonomy" id="444444"/>
    <lineage>
        <taxon>Bacteria</taxon>
        <taxon>Pseudomonadati</taxon>
        <taxon>Pseudomonadota</taxon>
        <taxon>Alphaproteobacteria</taxon>
        <taxon>Hyphomicrobiales</taxon>
        <taxon>Chelatococcaceae</taxon>
        <taxon>Chelatococcus</taxon>
    </lineage>
</organism>
<sequence>MPLQIGGSGTVKPYVKYNAKADKWFVRWPEGGDMEIARPMFLIDLKNIRTGWLRFREGQAPERVIDPSLDRVAPSPGDDFKRGFVVAAFSQKFFGGTVEFSSASIHLSNAVRDLYAAFEEQAGRPENRGKVPVVACTGADPMKDKYGTNYRPRLELVKWVDRPAELPDASPVDDVDVWKGSAPAQTAAAHVPPPAARTPVPDPALETEF</sequence>
<dbReference type="AlphaFoldDB" id="A0AAC9JT48"/>
<dbReference type="EMBL" id="CP018095">
    <property type="protein sequence ID" value="APF36737.1"/>
    <property type="molecule type" value="Genomic_DNA"/>
</dbReference>
<feature type="region of interest" description="Disordered" evidence="1">
    <location>
        <begin position="170"/>
        <end position="209"/>
    </location>
</feature>
<name>A0AAC9JT48_9HYPH</name>
<keyword evidence="3" id="KW-1185">Reference proteome</keyword>
<accession>A0AAC9JT48</accession>
<dbReference type="KEGG" id="cdq:BOQ54_04875"/>
<feature type="compositionally biased region" description="Pro residues" evidence="1">
    <location>
        <begin position="191"/>
        <end position="202"/>
    </location>
</feature>
<proteinExistence type="predicted"/>
<dbReference type="RefSeq" id="WP_071923417.1">
    <property type="nucleotide sequence ID" value="NZ_CP018095.1"/>
</dbReference>
<protein>
    <submittedName>
        <fullName evidence="2">Uncharacterized protein</fullName>
    </submittedName>
</protein>
<evidence type="ECO:0000313" key="3">
    <source>
        <dbReference type="Proteomes" id="UP000182703"/>
    </source>
</evidence>
<evidence type="ECO:0000313" key="2">
    <source>
        <dbReference type="EMBL" id="APF36737.1"/>
    </source>
</evidence>
<gene>
    <name evidence="2" type="ORF">BOQ54_04875</name>
</gene>